<feature type="region of interest" description="Disordered" evidence="1">
    <location>
        <begin position="22"/>
        <end position="56"/>
    </location>
</feature>
<name>S9NXL5_CYSF2</name>
<accession>S9NXL5</accession>
<feature type="signal peptide" evidence="2">
    <location>
        <begin position="1"/>
        <end position="21"/>
    </location>
</feature>
<feature type="compositionally biased region" description="Pro residues" evidence="1">
    <location>
        <begin position="22"/>
        <end position="40"/>
    </location>
</feature>
<evidence type="ECO:0008006" key="5">
    <source>
        <dbReference type="Google" id="ProtNLM"/>
    </source>
</evidence>
<evidence type="ECO:0000313" key="3">
    <source>
        <dbReference type="EMBL" id="EPX56970.1"/>
    </source>
</evidence>
<protein>
    <recommendedName>
        <fullName evidence="5">Lipoprotein</fullName>
    </recommendedName>
</protein>
<dbReference type="AlphaFoldDB" id="S9NXL5"/>
<feature type="chain" id="PRO_5004554014" description="Lipoprotein" evidence="2">
    <location>
        <begin position="22"/>
        <end position="228"/>
    </location>
</feature>
<dbReference type="EMBL" id="ANAH02000064">
    <property type="protein sequence ID" value="EPX56970.1"/>
    <property type="molecule type" value="Genomic_DNA"/>
</dbReference>
<dbReference type="Proteomes" id="UP000011682">
    <property type="component" value="Unassembled WGS sequence"/>
</dbReference>
<reference evidence="3" key="1">
    <citation type="submission" date="2013-05" db="EMBL/GenBank/DDBJ databases">
        <title>Genome assembly of Cystobacter fuscus DSM 2262.</title>
        <authorList>
            <person name="Sharma G."/>
            <person name="Khatri I."/>
            <person name="Kaur C."/>
            <person name="Mayilraj S."/>
            <person name="Subramanian S."/>
        </authorList>
    </citation>
    <scope>NUCLEOTIDE SEQUENCE [LARGE SCALE GENOMIC DNA]</scope>
    <source>
        <strain evidence="3">DSM 2262</strain>
    </source>
</reference>
<gene>
    <name evidence="3" type="ORF">D187_006724</name>
</gene>
<organism evidence="3 4">
    <name type="scientific">Cystobacter fuscus (strain ATCC 25194 / DSM 2262 / NBRC 100088 / M29)</name>
    <dbReference type="NCBI Taxonomy" id="1242864"/>
    <lineage>
        <taxon>Bacteria</taxon>
        <taxon>Pseudomonadati</taxon>
        <taxon>Myxococcota</taxon>
        <taxon>Myxococcia</taxon>
        <taxon>Myxococcales</taxon>
        <taxon>Cystobacterineae</taxon>
        <taxon>Archangiaceae</taxon>
        <taxon>Cystobacter</taxon>
    </lineage>
</organism>
<dbReference type="eggNOG" id="ENOG50319EQ">
    <property type="taxonomic scope" value="Bacteria"/>
</dbReference>
<dbReference type="OrthoDB" id="5523492at2"/>
<proteinExistence type="predicted"/>
<keyword evidence="4" id="KW-1185">Reference proteome</keyword>
<keyword evidence="2" id="KW-0732">Signal</keyword>
<sequence>MRPDFLRVLLLSSACVLSACPAPSPSPSPSEPDAGTPPPADAGTGSTGDVTPSSRNSLRILNPEQLTAHFSAALSLPPEQLCNELGRYACTTNVHTVVLNGVDPYVVGLFEPLKTTGATTPNVIDRVALAACARRVSLDVTTPGEAVLFKGLELDAQGRLAHREGAPVRDAITSLYQRTLLRDPTETEVGTLSQLAAQIEASGSQTPGRDWMTMACFAVLSSAESIFF</sequence>
<evidence type="ECO:0000313" key="4">
    <source>
        <dbReference type="Proteomes" id="UP000011682"/>
    </source>
</evidence>
<comment type="caution">
    <text evidence="3">The sequence shown here is derived from an EMBL/GenBank/DDBJ whole genome shotgun (WGS) entry which is preliminary data.</text>
</comment>
<dbReference type="PROSITE" id="PS51257">
    <property type="entry name" value="PROKAR_LIPOPROTEIN"/>
    <property type="match status" value="1"/>
</dbReference>
<evidence type="ECO:0000256" key="2">
    <source>
        <dbReference type="SAM" id="SignalP"/>
    </source>
</evidence>
<evidence type="ECO:0000256" key="1">
    <source>
        <dbReference type="SAM" id="MobiDB-lite"/>
    </source>
</evidence>
<dbReference type="RefSeq" id="WP_002627471.1">
    <property type="nucleotide sequence ID" value="NZ_ANAH02000064.1"/>
</dbReference>